<evidence type="ECO:0000256" key="1">
    <source>
        <dbReference type="SAM" id="SignalP"/>
    </source>
</evidence>
<accession>A0AAW7X6Z5</accession>
<comment type="caution">
    <text evidence="2">The sequence shown here is derived from an EMBL/GenBank/DDBJ whole genome shotgun (WGS) entry which is preliminary data.</text>
</comment>
<evidence type="ECO:0000313" key="3">
    <source>
        <dbReference type="Proteomes" id="UP001169760"/>
    </source>
</evidence>
<dbReference type="Gene3D" id="3.40.720.10">
    <property type="entry name" value="Alkaline Phosphatase, subunit A"/>
    <property type="match status" value="1"/>
</dbReference>
<feature type="signal peptide" evidence="1">
    <location>
        <begin position="1"/>
        <end position="23"/>
    </location>
</feature>
<protein>
    <submittedName>
        <fullName evidence="2">DUF1501 domain-containing protein</fullName>
    </submittedName>
</protein>
<name>A0AAW7X6Z5_9GAMM</name>
<dbReference type="EMBL" id="JAUOPB010000005">
    <property type="protein sequence ID" value="MDO6422396.1"/>
    <property type="molecule type" value="Genomic_DNA"/>
</dbReference>
<dbReference type="InterPro" id="IPR017850">
    <property type="entry name" value="Alkaline_phosphatase_core_sf"/>
</dbReference>
<dbReference type="PANTHER" id="PTHR43737">
    <property type="entry name" value="BLL7424 PROTEIN"/>
    <property type="match status" value="1"/>
</dbReference>
<sequence>MQRRKLIKLFGTSLLLWQTPLLAAAPSSIDKPDNKSPSKKSNKKPSKKIVWIMLRGAMDSLHAVVPPINDDLLKLRKELVEPIANTLQPLEKGFGLHPDLVFFHKLYKQKQLSPVVATATPYRQRSHFDAQDFLESATTPTNHNNGWLARTAQQYSGDAIAIAQSTPISLHGEIAARSWYPSSLPEAEDDLYNRLATMYENDAELSNSLNQTLDTQNMVGDLATNKRPKLPELARACATLLKENNQLNFAMMEMGGWDTHNNQVRRLSVAFKELDAGLQMLHHQLGEAWQDTLVIIATEFGRTAKINGTKGTDHGTASALFFAGGSYQGGDVKGKWPGLASNQLYQGRDLMPTSNTFDWMKQSIQSHLNLTTTQMNQVFSTV</sequence>
<keyword evidence="1" id="KW-0732">Signal</keyword>
<dbReference type="Pfam" id="PF07394">
    <property type="entry name" value="DUF1501"/>
    <property type="match status" value="1"/>
</dbReference>
<dbReference type="SUPFAM" id="SSF53649">
    <property type="entry name" value="Alkaline phosphatase-like"/>
    <property type="match status" value="1"/>
</dbReference>
<reference evidence="2" key="1">
    <citation type="submission" date="2023-07" db="EMBL/GenBank/DDBJ databases">
        <title>Genome content predicts the carbon catabolic preferences of heterotrophic bacteria.</title>
        <authorList>
            <person name="Gralka M."/>
        </authorList>
    </citation>
    <scope>NUCLEOTIDE SEQUENCE</scope>
    <source>
        <strain evidence="2">I3M17_2</strain>
    </source>
</reference>
<proteinExistence type="predicted"/>
<dbReference type="RefSeq" id="WP_303492388.1">
    <property type="nucleotide sequence ID" value="NZ_JAUOPB010000005.1"/>
</dbReference>
<dbReference type="InterPro" id="IPR010869">
    <property type="entry name" value="DUF1501"/>
</dbReference>
<evidence type="ECO:0000313" key="2">
    <source>
        <dbReference type="EMBL" id="MDO6422396.1"/>
    </source>
</evidence>
<dbReference type="PANTHER" id="PTHR43737:SF1">
    <property type="entry name" value="DUF1501 DOMAIN-CONTAINING PROTEIN"/>
    <property type="match status" value="1"/>
</dbReference>
<gene>
    <name evidence="2" type="ORF">Q4521_07910</name>
</gene>
<organism evidence="2 3">
    <name type="scientific">Saccharophagus degradans</name>
    <dbReference type="NCBI Taxonomy" id="86304"/>
    <lineage>
        <taxon>Bacteria</taxon>
        <taxon>Pseudomonadati</taxon>
        <taxon>Pseudomonadota</taxon>
        <taxon>Gammaproteobacteria</taxon>
        <taxon>Cellvibrionales</taxon>
        <taxon>Cellvibrionaceae</taxon>
        <taxon>Saccharophagus</taxon>
    </lineage>
</organism>
<dbReference type="Proteomes" id="UP001169760">
    <property type="component" value="Unassembled WGS sequence"/>
</dbReference>
<dbReference type="AlphaFoldDB" id="A0AAW7X6Z5"/>
<feature type="chain" id="PRO_5043970094" evidence="1">
    <location>
        <begin position="24"/>
        <end position="382"/>
    </location>
</feature>